<dbReference type="InterPro" id="IPR049450">
    <property type="entry name" value="ACOT8-like_C"/>
</dbReference>
<dbReference type="InterPro" id="IPR049449">
    <property type="entry name" value="TesB_ACOT8-like_N"/>
</dbReference>
<evidence type="ECO:0000313" key="3">
    <source>
        <dbReference type="EMBL" id="MDT0634588.1"/>
    </source>
</evidence>
<feature type="domain" description="Acyl-CoA thioesterase-like C-terminal" evidence="2">
    <location>
        <begin position="127"/>
        <end position="258"/>
    </location>
</feature>
<evidence type="ECO:0000313" key="4">
    <source>
        <dbReference type="Proteomes" id="UP001251857"/>
    </source>
</evidence>
<evidence type="ECO:0000259" key="1">
    <source>
        <dbReference type="Pfam" id="PF13622"/>
    </source>
</evidence>
<protein>
    <submittedName>
        <fullName evidence="3">Thioesterase family protein</fullName>
    </submittedName>
</protein>
<dbReference type="Proteomes" id="UP001251857">
    <property type="component" value="Unassembled WGS sequence"/>
</dbReference>
<proteinExistence type="predicted"/>
<dbReference type="RefSeq" id="WP_311652381.1">
    <property type="nucleotide sequence ID" value="NZ_JAVRIB010000005.1"/>
</dbReference>
<dbReference type="Gene3D" id="2.40.160.210">
    <property type="entry name" value="Acyl-CoA thioesterase, double hotdog domain"/>
    <property type="match status" value="1"/>
</dbReference>
<dbReference type="EMBL" id="JAVRIB010000005">
    <property type="protein sequence ID" value="MDT0634588.1"/>
    <property type="molecule type" value="Genomic_DNA"/>
</dbReference>
<gene>
    <name evidence="3" type="ORF">RM532_06425</name>
</gene>
<dbReference type="SUPFAM" id="SSF54637">
    <property type="entry name" value="Thioesterase/thiol ester dehydrase-isomerase"/>
    <property type="match status" value="2"/>
</dbReference>
<dbReference type="InterPro" id="IPR042171">
    <property type="entry name" value="Acyl-CoA_hotdog"/>
</dbReference>
<sequence length="261" mass="27717">MTADAFFETDAEHFIATGLTRGPWSPDHQHGGPPAALMARAIEQALPVDSAMQVARLTFDLLRPVPIGPLAVTTEVTHAGRKLYLIEAVLAAPGGPPLIRARALAMRTQAMTVPDAQPAAEGPVAPADAAAFEFPFFADGIGYHQAMETRLAAGEFGTGRVTAWMRMRVPLVAGEAPSALQRVVVAADSGNGVSLLLDVRHFTFVNPDLTVYLHRLPRGEWVALEAGTRAQPNGIGLADTRLHDEAGVIGRSDQSLLIAPR</sequence>
<comment type="caution">
    <text evidence="3">The sequence shown here is derived from an EMBL/GenBank/DDBJ whole genome shotgun (WGS) entry which is preliminary data.</text>
</comment>
<keyword evidence="4" id="KW-1185">Reference proteome</keyword>
<dbReference type="Pfam" id="PF13622">
    <property type="entry name" value="4HBT_3"/>
    <property type="match status" value="1"/>
</dbReference>
<reference evidence="3 4" key="1">
    <citation type="submission" date="2023-09" db="EMBL/GenBank/DDBJ databases">
        <authorList>
            <person name="Rey-Velasco X."/>
        </authorList>
    </citation>
    <scope>NUCLEOTIDE SEQUENCE [LARGE SCALE GENOMIC DNA]</scope>
    <source>
        <strain evidence="3 4">W335</strain>
    </source>
</reference>
<name>A0ABU3BZ61_9GAMM</name>
<organism evidence="3 4">
    <name type="scientific">Spectribacter hydrogenoxidans</name>
    <dbReference type="NCBI Taxonomy" id="3075608"/>
    <lineage>
        <taxon>Bacteria</taxon>
        <taxon>Pseudomonadati</taxon>
        <taxon>Pseudomonadota</taxon>
        <taxon>Gammaproteobacteria</taxon>
        <taxon>Salinisphaerales</taxon>
        <taxon>Salinisphaeraceae</taxon>
        <taxon>Spectribacter</taxon>
    </lineage>
</organism>
<feature type="domain" description="Acyl-CoA thioesterase-like N-terminal HotDog" evidence="1">
    <location>
        <begin position="21"/>
        <end position="104"/>
    </location>
</feature>
<dbReference type="InterPro" id="IPR029069">
    <property type="entry name" value="HotDog_dom_sf"/>
</dbReference>
<dbReference type="Pfam" id="PF20789">
    <property type="entry name" value="4HBT_3C"/>
    <property type="match status" value="1"/>
</dbReference>
<accession>A0ABU3BZ61</accession>
<evidence type="ECO:0000259" key="2">
    <source>
        <dbReference type="Pfam" id="PF20789"/>
    </source>
</evidence>